<feature type="transmembrane region" description="Helical" evidence="1">
    <location>
        <begin position="128"/>
        <end position="146"/>
    </location>
</feature>
<evidence type="ECO:0000313" key="3">
    <source>
        <dbReference type="Proteomes" id="UP000177982"/>
    </source>
</evidence>
<dbReference type="AlphaFoldDB" id="A0A1G2L325"/>
<keyword evidence="1" id="KW-0812">Transmembrane</keyword>
<comment type="caution">
    <text evidence="2">The sequence shown here is derived from an EMBL/GenBank/DDBJ whole genome shotgun (WGS) entry which is preliminary data.</text>
</comment>
<sequence>MTSSALAIVFALLTSLFWGLIAPFVLRLGSASGGSLHPAVPFLWASAGNVLLSVIILAATDLAPLRNWTWHWSGFALFLWPLGGLLFVAALLIAPEQKAIINVIAASYPALVTPIVLFMWLGQTLLKMEIFGIIVATAGVMIALLARHI</sequence>
<accession>A0A1G2L325</accession>
<reference evidence="2 3" key="1">
    <citation type="journal article" date="2016" name="Nat. Commun.">
        <title>Thousands of microbial genomes shed light on interconnected biogeochemical processes in an aquifer system.</title>
        <authorList>
            <person name="Anantharaman K."/>
            <person name="Brown C.T."/>
            <person name="Hug L.A."/>
            <person name="Sharon I."/>
            <person name="Castelle C.J."/>
            <person name="Probst A.J."/>
            <person name="Thomas B.C."/>
            <person name="Singh A."/>
            <person name="Wilkins M.J."/>
            <person name="Karaoz U."/>
            <person name="Brodie E.L."/>
            <person name="Williams K.H."/>
            <person name="Hubbard S.S."/>
            <person name="Banfield J.F."/>
        </authorList>
    </citation>
    <scope>NUCLEOTIDE SEQUENCE [LARGE SCALE GENOMIC DNA]</scope>
</reference>
<evidence type="ECO:0000256" key="1">
    <source>
        <dbReference type="SAM" id="Phobius"/>
    </source>
</evidence>
<feature type="transmembrane region" description="Helical" evidence="1">
    <location>
        <begin position="38"/>
        <end position="60"/>
    </location>
</feature>
<protein>
    <submittedName>
        <fullName evidence="2">Uncharacterized protein</fullName>
    </submittedName>
</protein>
<feature type="transmembrane region" description="Helical" evidence="1">
    <location>
        <begin position="100"/>
        <end position="122"/>
    </location>
</feature>
<keyword evidence="1" id="KW-0472">Membrane</keyword>
<keyword evidence="1" id="KW-1133">Transmembrane helix</keyword>
<proteinExistence type="predicted"/>
<name>A0A1G2L325_9BACT</name>
<gene>
    <name evidence="2" type="ORF">A2934_04035</name>
</gene>
<feature type="transmembrane region" description="Helical" evidence="1">
    <location>
        <begin position="72"/>
        <end position="93"/>
    </location>
</feature>
<evidence type="ECO:0000313" key="2">
    <source>
        <dbReference type="EMBL" id="OHA05142.1"/>
    </source>
</evidence>
<dbReference type="Proteomes" id="UP000177982">
    <property type="component" value="Unassembled WGS sequence"/>
</dbReference>
<organism evidence="2 3">
    <name type="scientific">Candidatus Sungbacteria bacterium RIFCSPLOWO2_01_FULL_47_10</name>
    <dbReference type="NCBI Taxonomy" id="1802276"/>
    <lineage>
        <taxon>Bacteria</taxon>
        <taxon>Candidatus Sungiibacteriota</taxon>
    </lineage>
</organism>
<dbReference type="EMBL" id="MHQO01000060">
    <property type="protein sequence ID" value="OHA05142.1"/>
    <property type="molecule type" value="Genomic_DNA"/>
</dbReference>
<feature type="transmembrane region" description="Helical" evidence="1">
    <location>
        <begin position="6"/>
        <end position="26"/>
    </location>
</feature>